<proteinExistence type="predicted"/>
<protein>
    <recommendedName>
        <fullName evidence="5">YXWGXW repeat-containing protein</fullName>
    </recommendedName>
</protein>
<dbReference type="PROSITE" id="PS51257">
    <property type="entry name" value="PROKAR_LIPOPROTEIN"/>
    <property type="match status" value="1"/>
</dbReference>
<reference evidence="3 4" key="1">
    <citation type="submission" date="2016-10" db="EMBL/GenBank/DDBJ databases">
        <authorList>
            <person name="de Groot N.N."/>
        </authorList>
    </citation>
    <scope>NUCLEOTIDE SEQUENCE [LARGE SCALE GENOMIC DNA]</scope>
    <source>
        <strain evidence="3 4">DSM 16957</strain>
    </source>
</reference>
<feature type="compositionally biased region" description="Basic and acidic residues" evidence="1">
    <location>
        <begin position="190"/>
        <end position="204"/>
    </location>
</feature>
<dbReference type="Proteomes" id="UP000199603">
    <property type="component" value="Unassembled WGS sequence"/>
</dbReference>
<dbReference type="OrthoDB" id="10021398at2"/>
<name>A0A1G6X742_9GAMM</name>
<evidence type="ECO:0000256" key="2">
    <source>
        <dbReference type="SAM" id="SignalP"/>
    </source>
</evidence>
<gene>
    <name evidence="3" type="ORF">SAMN04488509_10670</name>
</gene>
<dbReference type="RefSeq" id="WP_091242695.1">
    <property type="nucleotide sequence ID" value="NZ_FNAG01000006.1"/>
</dbReference>
<feature type="compositionally biased region" description="Basic and acidic residues" evidence="1">
    <location>
        <begin position="280"/>
        <end position="291"/>
    </location>
</feature>
<evidence type="ECO:0000256" key="1">
    <source>
        <dbReference type="SAM" id="MobiDB-lite"/>
    </source>
</evidence>
<feature type="signal peptide" evidence="2">
    <location>
        <begin position="1"/>
        <end position="21"/>
    </location>
</feature>
<dbReference type="AlphaFoldDB" id="A0A1G6X742"/>
<dbReference type="EMBL" id="FNAG01000006">
    <property type="protein sequence ID" value="SDD73894.1"/>
    <property type="molecule type" value="Genomic_DNA"/>
</dbReference>
<sequence length="442" mass="50396">MNRWKTALLLPLSLLLGGCVTYPTYSYRDGTPVRDTHYVGDDTYYSPANGDYGDYYSSSYRYGSGGYRYYAPDYVSYSAYYSLFWPLHRWYHDPYWYPDFHYGVTYFPRNYFSVSFHSGWRGHSLSHWGYGSGYSIALGYSHWYSPYRYSWVDSYYDWDRYRFHYRENRQGHGNYAPAYSQPRFGNARNAAERLASRERERSAPRGDGIATGLGVPAVRAYDGGRAPSRGADYGRRGDTRLAPASAPITLPGPTMPAREVGSGSGFDRREQRSAPVRTIEGGRRGLGDRGPDSQGLALPATPRSEAPALQSAPARVYEDTPDARDRYRSRDFRPAEDYRQAPRISMPAREYREPQQQFAPAQRFEPAAPRGEFRTERGGRGSDFGGRSVDVPAPRVESPRQEMFRNTPSEIRSEPAPRFDGSGREQRGDRESSRAREALPFD</sequence>
<feature type="chain" id="PRO_5011597184" description="YXWGXW repeat-containing protein" evidence="2">
    <location>
        <begin position="22"/>
        <end position="442"/>
    </location>
</feature>
<accession>A0A1G6X742</accession>
<feature type="compositionally biased region" description="Basic and acidic residues" evidence="1">
    <location>
        <begin position="371"/>
        <end position="380"/>
    </location>
</feature>
<feature type="region of interest" description="Disordered" evidence="1">
    <location>
        <begin position="189"/>
        <end position="442"/>
    </location>
</feature>
<keyword evidence="4" id="KW-1185">Reference proteome</keyword>
<evidence type="ECO:0008006" key="5">
    <source>
        <dbReference type="Google" id="ProtNLM"/>
    </source>
</evidence>
<organism evidence="3 4">
    <name type="scientific">Aquimonas voraii</name>
    <dbReference type="NCBI Taxonomy" id="265719"/>
    <lineage>
        <taxon>Bacteria</taxon>
        <taxon>Pseudomonadati</taxon>
        <taxon>Pseudomonadota</taxon>
        <taxon>Gammaproteobacteria</taxon>
        <taxon>Lysobacterales</taxon>
        <taxon>Lysobacteraceae</taxon>
        <taxon>Aquimonas</taxon>
    </lineage>
</organism>
<evidence type="ECO:0000313" key="4">
    <source>
        <dbReference type="Proteomes" id="UP000199603"/>
    </source>
</evidence>
<feature type="compositionally biased region" description="Basic and acidic residues" evidence="1">
    <location>
        <begin position="316"/>
        <end position="340"/>
    </location>
</feature>
<evidence type="ECO:0000313" key="3">
    <source>
        <dbReference type="EMBL" id="SDD73894.1"/>
    </source>
</evidence>
<keyword evidence="2" id="KW-0732">Signal</keyword>
<feature type="compositionally biased region" description="Basic and acidic residues" evidence="1">
    <location>
        <begin position="411"/>
        <end position="442"/>
    </location>
</feature>